<dbReference type="Pfam" id="PF13466">
    <property type="entry name" value="STAS_2"/>
    <property type="match status" value="1"/>
</dbReference>
<dbReference type="Proteomes" id="UP000292423">
    <property type="component" value="Unassembled WGS sequence"/>
</dbReference>
<name>A0A4Q7YGA3_9GAMM</name>
<proteinExistence type="predicted"/>
<organism evidence="2 3">
    <name type="scientific">Fluviicoccus keumensis</name>
    <dbReference type="NCBI Taxonomy" id="1435465"/>
    <lineage>
        <taxon>Bacteria</taxon>
        <taxon>Pseudomonadati</taxon>
        <taxon>Pseudomonadota</taxon>
        <taxon>Gammaproteobacteria</taxon>
        <taxon>Moraxellales</taxon>
        <taxon>Moraxellaceae</taxon>
        <taxon>Fluviicoccus</taxon>
    </lineage>
</organism>
<evidence type="ECO:0000313" key="3">
    <source>
        <dbReference type="Proteomes" id="UP000292423"/>
    </source>
</evidence>
<dbReference type="InterPro" id="IPR036513">
    <property type="entry name" value="STAS_dom_sf"/>
</dbReference>
<dbReference type="SUPFAM" id="SSF52091">
    <property type="entry name" value="SpoIIaa-like"/>
    <property type="match status" value="1"/>
</dbReference>
<dbReference type="InterPro" id="IPR002645">
    <property type="entry name" value="STAS_dom"/>
</dbReference>
<evidence type="ECO:0000259" key="1">
    <source>
        <dbReference type="PROSITE" id="PS50801"/>
    </source>
</evidence>
<gene>
    <name evidence="2" type="ORF">EV700_3291</name>
</gene>
<dbReference type="RefSeq" id="WP_130415837.1">
    <property type="nucleotide sequence ID" value="NZ_SHKX01000018.1"/>
</dbReference>
<protein>
    <submittedName>
        <fullName evidence="2">STAS domain-containing protein</fullName>
    </submittedName>
</protein>
<evidence type="ECO:0000313" key="2">
    <source>
        <dbReference type="EMBL" id="RZU35339.1"/>
    </source>
</evidence>
<dbReference type="AlphaFoldDB" id="A0A4Q7YGA3"/>
<comment type="caution">
    <text evidence="2">The sequence shown here is derived from an EMBL/GenBank/DDBJ whole genome shotgun (WGS) entry which is preliminary data.</text>
</comment>
<reference evidence="2 3" key="1">
    <citation type="submission" date="2019-02" db="EMBL/GenBank/DDBJ databases">
        <title>Genomic Encyclopedia of Type Strains, Phase IV (KMG-IV): sequencing the most valuable type-strain genomes for metagenomic binning, comparative biology and taxonomic classification.</title>
        <authorList>
            <person name="Goeker M."/>
        </authorList>
    </citation>
    <scope>NUCLEOTIDE SEQUENCE [LARGE SCALE GENOMIC DNA]</scope>
    <source>
        <strain evidence="2 3">DSM 105135</strain>
    </source>
</reference>
<dbReference type="Gene3D" id="3.30.750.24">
    <property type="entry name" value="STAS domain"/>
    <property type="match status" value="1"/>
</dbReference>
<keyword evidence="3" id="KW-1185">Reference proteome</keyword>
<dbReference type="InterPro" id="IPR058548">
    <property type="entry name" value="MlaB-like_STAS"/>
</dbReference>
<dbReference type="PROSITE" id="PS50801">
    <property type="entry name" value="STAS"/>
    <property type="match status" value="1"/>
</dbReference>
<accession>A0A4Q7YGA3</accession>
<sequence length="100" mass="10927">MSAQVRLQDGRLRLGGVIHFENADAICKEGLTLISQASSDIVVDLRELESGGTVDVAILMQWLRAAIEARKQLRFDHASAKLKAIIRVSGLSDVLTQVNQ</sequence>
<feature type="domain" description="STAS" evidence="1">
    <location>
        <begin position="12"/>
        <end position="100"/>
    </location>
</feature>
<dbReference type="OrthoDB" id="5297990at2"/>
<dbReference type="EMBL" id="SHKX01000018">
    <property type="protein sequence ID" value="RZU35339.1"/>
    <property type="molecule type" value="Genomic_DNA"/>
</dbReference>